<keyword evidence="5 9" id="KW-0812">Transmembrane</keyword>
<proteinExistence type="inferred from homology"/>
<evidence type="ECO:0000256" key="3">
    <source>
        <dbReference type="ARBA" id="ARBA00021718"/>
    </source>
</evidence>
<keyword evidence="8 9" id="KW-0975">Bacterial flagellum</keyword>
<feature type="transmembrane region" description="Helical" evidence="9">
    <location>
        <begin position="20"/>
        <end position="39"/>
    </location>
</feature>
<evidence type="ECO:0000256" key="6">
    <source>
        <dbReference type="ARBA" id="ARBA00022989"/>
    </source>
</evidence>
<dbReference type="AlphaFoldDB" id="A0A7V4U0Q2"/>
<dbReference type="PIRSF" id="PIRSF004669">
    <property type="entry name" value="FliQ"/>
    <property type="match status" value="1"/>
</dbReference>
<evidence type="ECO:0000256" key="4">
    <source>
        <dbReference type="ARBA" id="ARBA00022475"/>
    </source>
</evidence>
<dbReference type="GO" id="GO:0005886">
    <property type="term" value="C:plasma membrane"/>
    <property type="evidence" value="ECO:0007669"/>
    <property type="project" value="UniProtKB-SubCell"/>
</dbReference>
<keyword evidence="10" id="KW-0969">Cilium</keyword>
<evidence type="ECO:0000256" key="5">
    <source>
        <dbReference type="ARBA" id="ARBA00022692"/>
    </source>
</evidence>
<keyword evidence="10" id="KW-0966">Cell projection</keyword>
<evidence type="ECO:0000313" key="10">
    <source>
        <dbReference type="EMBL" id="HGY55137.1"/>
    </source>
</evidence>
<keyword evidence="10" id="KW-0282">Flagellum</keyword>
<dbReference type="Proteomes" id="UP000885779">
    <property type="component" value="Unassembled WGS sequence"/>
</dbReference>
<keyword evidence="4 9" id="KW-1003">Cell membrane</keyword>
<dbReference type="NCBIfam" id="TIGR01402">
    <property type="entry name" value="fliQ"/>
    <property type="match status" value="1"/>
</dbReference>
<evidence type="ECO:0000256" key="7">
    <source>
        <dbReference type="ARBA" id="ARBA00023136"/>
    </source>
</evidence>
<dbReference type="Pfam" id="PF01313">
    <property type="entry name" value="Bac_export_3"/>
    <property type="match status" value="1"/>
</dbReference>
<evidence type="ECO:0000256" key="1">
    <source>
        <dbReference type="ARBA" id="ARBA00004651"/>
    </source>
</evidence>
<organism evidence="10">
    <name type="scientific">Caldithrix abyssi</name>
    <dbReference type="NCBI Taxonomy" id="187145"/>
    <lineage>
        <taxon>Bacteria</taxon>
        <taxon>Pseudomonadati</taxon>
        <taxon>Calditrichota</taxon>
        <taxon>Calditrichia</taxon>
        <taxon>Calditrichales</taxon>
        <taxon>Calditrichaceae</taxon>
        <taxon>Caldithrix</taxon>
    </lineage>
</organism>
<keyword evidence="6 9" id="KW-1133">Transmembrane helix</keyword>
<comment type="function">
    <text evidence="9">Role in flagellar biosynthesis.</text>
</comment>
<evidence type="ECO:0000256" key="9">
    <source>
        <dbReference type="RuleBase" id="RU364090"/>
    </source>
</evidence>
<comment type="caution">
    <text evidence="10">The sequence shown here is derived from an EMBL/GenBank/DDBJ whole genome shotgun (WGS) entry which is preliminary data.</text>
</comment>
<evidence type="ECO:0000256" key="8">
    <source>
        <dbReference type="ARBA" id="ARBA00023143"/>
    </source>
</evidence>
<sequence>MTTDFVIWIGREALTTGFLILLPVLGTGLVVGLMIGIFQATTQINEMTLTFVPKILLVFFVIFLLLPWFLDLLMAFTVEIFNQIVLITH</sequence>
<gene>
    <name evidence="9 10" type="primary">fliQ</name>
    <name evidence="10" type="ORF">ENK44_05525</name>
</gene>
<dbReference type="InterPro" id="IPR006305">
    <property type="entry name" value="FliQ"/>
</dbReference>
<dbReference type="GO" id="GO:0009425">
    <property type="term" value="C:bacterial-type flagellum basal body"/>
    <property type="evidence" value="ECO:0007669"/>
    <property type="project" value="UniProtKB-SubCell"/>
</dbReference>
<dbReference type="InterPro" id="IPR002191">
    <property type="entry name" value="Bac_export_3"/>
</dbReference>
<dbReference type="PANTHER" id="PTHR34040">
    <property type="entry name" value="FLAGELLAR BIOSYNTHETIC PROTEIN FLIQ"/>
    <property type="match status" value="1"/>
</dbReference>
<evidence type="ECO:0000256" key="2">
    <source>
        <dbReference type="ARBA" id="ARBA00006156"/>
    </source>
</evidence>
<dbReference type="GO" id="GO:0044780">
    <property type="term" value="P:bacterial-type flagellum assembly"/>
    <property type="evidence" value="ECO:0007669"/>
    <property type="project" value="InterPro"/>
</dbReference>
<comment type="similarity">
    <text evidence="2 9">Belongs to the FliQ/MopD/SpaQ family.</text>
</comment>
<dbReference type="GO" id="GO:0009306">
    <property type="term" value="P:protein secretion"/>
    <property type="evidence" value="ECO:0007669"/>
    <property type="project" value="InterPro"/>
</dbReference>
<accession>A0A7V4U0Q2</accession>
<dbReference type="PRINTS" id="PR00952">
    <property type="entry name" value="TYPE3IMQPROT"/>
</dbReference>
<dbReference type="PANTHER" id="PTHR34040:SF2">
    <property type="entry name" value="FLAGELLAR BIOSYNTHETIC PROTEIN FLIQ"/>
    <property type="match status" value="1"/>
</dbReference>
<reference evidence="10" key="1">
    <citation type="journal article" date="2020" name="mSystems">
        <title>Genome- and Community-Level Interaction Insights into Carbon Utilization and Element Cycling Functions of Hydrothermarchaeota in Hydrothermal Sediment.</title>
        <authorList>
            <person name="Zhou Z."/>
            <person name="Liu Y."/>
            <person name="Xu W."/>
            <person name="Pan J."/>
            <person name="Luo Z.H."/>
            <person name="Li M."/>
        </authorList>
    </citation>
    <scope>NUCLEOTIDE SEQUENCE [LARGE SCALE GENOMIC DNA]</scope>
    <source>
        <strain evidence="10">HyVt-577</strain>
    </source>
</reference>
<comment type="subcellular location">
    <subcellularLocation>
        <location evidence="1 9">Cell membrane</location>
        <topology evidence="1">Multi-pass membrane protein</topology>
    </subcellularLocation>
    <subcellularLocation>
        <location evidence="9">Bacterial flagellum basal body</location>
    </subcellularLocation>
</comment>
<name>A0A7V4U0Q2_CALAY</name>
<feature type="transmembrane region" description="Helical" evidence="9">
    <location>
        <begin position="51"/>
        <end position="70"/>
    </location>
</feature>
<protein>
    <recommendedName>
        <fullName evidence="3 9">Flagellar biosynthetic protein FliQ</fullName>
    </recommendedName>
</protein>
<keyword evidence="7 9" id="KW-0472">Membrane</keyword>
<dbReference type="EMBL" id="DRQG01000052">
    <property type="protein sequence ID" value="HGY55137.1"/>
    <property type="molecule type" value="Genomic_DNA"/>
</dbReference>